<reference evidence="2" key="1">
    <citation type="submission" date="2022-06" db="EMBL/GenBank/DDBJ databases">
        <title>Aquibacillus sp. a new bacterium isolated from soil saline samples.</title>
        <authorList>
            <person name="Galisteo C."/>
            <person name="De La Haba R."/>
            <person name="Sanchez-Porro C."/>
            <person name="Ventosa A."/>
        </authorList>
    </citation>
    <scope>NUCLEOTIDE SEQUENCE</scope>
    <source>
        <strain evidence="2">3ASR75-54</strain>
    </source>
</reference>
<comment type="caution">
    <text evidence="2">The sequence shown here is derived from an EMBL/GenBank/DDBJ whole genome shotgun (WGS) entry which is preliminary data.</text>
</comment>
<feature type="transmembrane region" description="Helical" evidence="1">
    <location>
        <begin position="105"/>
        <end position="126"/>
    </location>
</feature>
<keyword evidence="3" id="KW-1185">Reference proteome</keyword>
<dbReference type="InterPro" id="IPR038750">
    <property type="entry name" value="YczE/YyaS-like"/>
</dbReference>
<sequence>MRWIREGFLFYVTGILIFTLGIALTILSKLGASPFDALLVGLHRTFGLTIGSFEVVVGLTMVVGNAFAQKKAPEYLALLTSLITGLGIDMWIFLLNSIIVPSSYFTKWIALIIGITLIAIGVATYLQSKFAPNPMDRSMLVISELTGMSVTYSRALISIALVILAYFFDGAIGIGTIINALFTGMFIKWFMPYIAIFKNEVIKRKDPYAS</sequence>
<accession>A0A9X3WDP3</accession>
<dbReference type="RefSeq" id="WP_272445192.1">
    <property type="nucleotide sequence ID" value="NZ_JAMQKC010000002.1"/>
</dbReference>
<feature type="transmembrane region" description="Helical" evidence="1">
    <location>
        <begin position="174"/>
        <end position="196"/>
    </location>
</feature>
<keyword evidence="1" id="KW-1133">Transmembrane helix</keyword>
<gene>
    <name evidence="2" type="ORF">NC799_04680</name>
</gene>
<organism evidence="2 3">
    <name type="scientific">Aquibacillus salsiterrae</name>
    <dbReference type="NCBI Taxonomy" id="2950439"/>
    <lineage>
        <taxon>Bacteria</taxon>
        <taxon>Bacillati</taxon>
        <taxon>Bacillota</taxon>
        <taxon>Bacilli</taxon>
        <taxon>Bacillales</taxon>
        <taxon>Bacillaceae</taxon>
        <taxon>Aquibacillus</taxon>
    </lineage>
</organism>
<protein>
    <submittedName>
        <fullName evidence="2">YitT family protein</fullName>
    </submittedName>
</protein>
<feature type="transmembrane region" description="Helical" evidence="1">
    <location>
        <begin position="46"/>
        <end position="68"/>
    </location>
</feature>
<keyword evidence="1" id="KW-0472">Membrane</keyword>
<dbReference type="PANTHER" id="PTHR40078:SF1">
    <property type="entry name" value="INTEGRAL MEMBRANE PROTEIN"/>
    <property type="match status" value="1"/>
</dbReference>
<keyword evidence="1" id="KW-0812">Transmembrane</keyword>
<dbReference type="Proteomes" id="UP001145069">
    <property type="component" value="Unassembled WGS sequence"/>
</dbReference>
<dbReference type="Pfam" id="PF19700">
    <property type="entry name" value="DUF6198"/>
    <property type="match status" value="1"/>
</dbReference>
<evidence type="ECO:0000313" key="3">
    <source>
        <dbReference type="Proteomes" id="UP001145069"/>
    </source>
</evidence>
<dbReference type="EMBL" id="JAMQKC010000002">
    <property type="protein sequence ID" value="MDC3416205.1"/>
    <property type="molecule type" value="Genomic_DNA"/>
</dbReference>
<name>A0A9X3WDP3_9BACI</name>
<feature type="transmembrane region" description="Helical" evidence="1">
    <location>
        <begin position="75"/>
        <end position="99"/>
    </location>
</feature>
<dbReference type="PANTHER" id="PTHR40078">
    <property type="entry name" value="INTEGRAL MEMBRANE PROTEIN-RELATED"/>
    <property type="match status" value="1"/>
</dbReference>
<feature type="transmembrane region" description="Helical" evidence="1">
    <location>
        <begin position="7"/>
        <end position="26"/>
    </location>
</feature>
<feature type="transmembrane region" description="Helical" evidence="1">
    <location>
        <begin position="147"/>
        <end position="168"/>
    </location>
</feature>
<proteinExistence type="predicted"/>
<dbReference type="AlphaFoldDB" id="A0A9X3WDP3"/>
<evidence type="ECO:0000256" key="1">
    <source>
        <dbReference type="SAM" id="Phobius"/>
    </source>
</evidence>
<evidence type="ECO:0000313" key="2">
    <source>
        <dbReference type="EMBL" id="MDC3416205.1"/>
    </source>
</evidence>